<accession>A0A8X7CA32</accession>
<organism evidence="1 2">
    <name type="scientific">Trichonephila inaurata madagascariensis</name>
    <dbReference type="NCBI Taxonomy" id="2747483"/>
    <lineage>
        <taxon>Eukaryota</taxon>
        <taxon>Metazoa</taxon>
        <taxon>Ecdysozoa</taxon>
        <taxon>Arthropoda</taxon>
        <taxon>Chelicerata</taxon>
        <taxon>Arachnida</taxon>
        <taxon>Araneae</taxon>
        <taxon>Araneomorphae</taxon>
        <taxon>Entelegynae</taxon>
        <taxon>Araneoidea</taxon>
        <taxon>Nephilidae</taxon>
        <taxon>Trichonephila</taxon>
        <taxon>Trichonephila inaurata</taxon>
    </lineage>
</organism>
<dbReference type="GO" id="GO:0047631">
    <property type="term" value="F:ADP-ribose diphosphatase activity"/>
    <property type="evidence" value="ECO:0007669"/>
    <property type="project" value="InterPro"/>
</dbReference>
<sequence>MGPNKPYLYTPGTVYLSILLALDYDRQSWITSSDGSALIYKLDSEGVPQNPMGRTGLRGRGSLPRWGPNHYVHAIITRFQKAREAFLSTKGLEFVVMWTERRFQLSIPGGFVAGEHRYEVIKSMFKPQFTGNSVWVDSNSVIKFFRDCVIAKIDLSESSESFPSILDHEESLKVVCDIVHKGYMDDPSNTDQAWKEVELWHIHFDEAENVSEKLQTSMGWRAYYRRCILQAASGTSSSSSRYSKKDESNYFMKREFHSYTYNNQPYLFSKLDFNLPMFRNI</sequence>
<dbReference type="Pfam" id="PF25969">
    <property type="entry name" value="NUDT9_N"/>
    <property type="match status" value="1"/>
</dbReference>
<dbReference type="OrthoDB" id="6427889at2759"/>
<dbReference type="InterPro" id="IPR039989">
    <property type="entry name" value="NUDT9"/>
</dbReference>
<dbReference type="AlphaFoldDB" id="A0A8X7CA32"/>
<proteinExistence type="predicted"/>
<name>A0A8X7CA32_9ARAC</name>
<gene>
    <name evidence="1" type="ORF">TNIN_372431</name>
</gene>
<keyword evidence="2" id="KW-1185">Reference proteome</keyword>
<protein>
    <submittedName>
        <fullName evidence="1">Protein ced-11</fullName>
    </submittedName>
</protein>
<dbReference type="Gene3D" id="3.90.79.10">
    <property type="entry name" value="Nucleoside Triphosphate Pyrophosphohydrolase"/>
    <property type="match status" value="1"/>
</dbReference>
<dbReference type="PANTHER" id="PTHR13030:SF13">
    <property type="entry name" value="NUDIX HYDROLASE DOMAIN-CONTAINING PROTEIN"/>
    <property type="match status" value="1"/>
</dbReference>
<reference evidence="1" key="1">
    <citation type="submission" date="2020-08" db="EMBL/GenBank/DDBJ databases">
        <title>Multicomponent nature underlies the extraordinary mechanical properties of spider dragline silk.</title>
        <authorList>
            <person name="Kono N."/>
            <person name="Nakamura H."/>
            <person name="Mori M."/>
            <person name="Yoshida Y."/>
            <person name="Ohtoshi R."/>
            <person name="Malay A.D."/>
            <person name="Moran D.A.P."/>
            <person name="Tomita M."/>
            <person name="Numata K."/>
            <person name="Arakawa K."/>
        </authorList>
    </citation>
    <scope>NUCLEOTIDE SEQUENCE</scope>
</reference>
<comment type="caution">
    <text evidence="1">The sequence shown here is derived from an EMBL/GenBank/DDBJ whole genome shotgun (WGS) entry which is preliminary data.</text>
</comment>
<evidence type="ECO:0000313" key="2">
    <source>
        <dbReference type="Proteomes" id="UP000886998"/>
    </source>
</evidence>
<dbReference type="PANTHER" id="PTHR13030">
    <property type="entry name" value="NUDIX HYDROLASE"/>
    <property type="match status" value="1"/>
</dbReference>
<dbReference type="EMBL" id="BMAV01012335">
    <property type="protein sequence ID" value="GFY58907.1"/>
    <property type="molecule type" value="Genomic_DNA"/>
</dbReference>
<dbReference type="Proteomes" id="UP000886998">
    <property type="component" value="Unassembled WGS sequence"/>
</dbReference>
<evidence type="ECO:0000313" key="1">
    <source>
        <dbReference type="EMBL" id="GFY58907.1"/>
    </source>
</evidence>